<dbReference type="RefSeq" id="WP_154429708.1">
    <property type="nucleotide sequence ID" value="NZ_VUNI01000009.1"/>
</dbReference>
<feature type="transmembrane region" description="Helical" evidence="1">
    <location>
        <begin position="70"/>
        <end position="96"/>
    </location>
</feature>
<sequence>MQYSNYQSGPMYQPPVPNKRSAGMETAAFVLGIVSIVTCTCIYISVICGALAIMFALLSKGGATSMSNRARYALILGLIGLIATVIMYASAFAYAIHTYGSIENLLKEYCNLTGMDFNELYGDLFAQ</sequence>
<keyword evidence="1" id="KW-0472">Membrane</keyword>
<evidence type="ECO:0000313" key="3">
    <source>
        <dbReference type="Proteomes" id="UP000474024"/>
    </source>
</evidence>
<evidence type="ECO:0008006" key="4">
    <source>
        <dbReference type="Google" id="ProtNLM"/>
    </source>
</evidence>
<keyword evidence="3" id="KW-1185">Reference proteome</keyword>
<evidence type="ECO:0000256" key="1">
    <source>
        <dbReference type="SAM" id="Phobius"/>
    </source>
</evidence>
<keyword evidence="1" id="KW-1133">Transmembrane helix</keyword>
<dbReference type="Proteomes" id="UP000474024">
    <property type="component" value="Unassembled WGS sequence"/>
</dbReference>
<feature type="transmembrane region" description="Helical" evidence="1">
    <location>
        <begin position="27"/>
        <end position="58"/>
    </location>
</feature>
<dbReference type="EMBL" id="VUNI01000009">
    <property type="protein sequence ID" value="MST74739.1"/>
    <property type="molecule type" value="Genomic_DNA"/>
</dbReference>
<reference evidence="2 3" key="1">
    <citation type="submission" date="2019-08" db="EMBL/GenBank/DDBJ databases">
        <title>In-depth cultivation of the pig gut microbiome towards novel bacterial diversity and tailored functional studies.</title>
        <authorList>
            <person name="Wylensek D."/>
            <person name="Hitch T.C.A."/>
            <person name="Clavel T."/>
        </authorList>
    </citation>
    <scope>NUCLEOTIDE SEQUENCE [LARGE SCALE GENOMIC DNA]</scope>
    <source>
        <strain evidence="2 3">MUC/MUC-530-WT-4D</strain>
    </source>
</reference>
<gene>
    <name evidence="2" type="ORF">FYJ75_06755</name>
</gene>
<accession>A0A6L5YS13</accession>
<comment type="caution">
    <text evidence="2">The sequence shown here is derived from an EMBL/GenBank/DDBJ whole genome shotgun (WGS) entry which is preliminary data.</text>
</comment>
<proteinExistence type="predicted"/>
<protein>
    <recommendedName>
        <fullName evidence="4">DUF4190 domain-containing protein</fullName>
    </recommendedName>
</protein>
<organism evidence="2 3">
    <name type="scientific">Roseburia porci</name>
    <dbReference type="NCBI Taxonomy" id="2605790"/>
    <lineage>
        <taxon>Bacteria</taxon>
        <taxon>Bacillati</taxon>
        <taxon>Bacillota</taxon>
        <taxon>Clostridia</taxon>
        <taxon>Lachnospirales</taxon>
        <taxon>Lachnospiraceae</taxon>
        <taxon>Roseburia</taxon>
    </lineage>
</organism>
<name>A0A6L5YS13_9FIRM</name>
<keyword evidence="1" id="KW-0812">Transmembrane</keyword>
<dbReference type="AlphaFoldDB" id="A0A6L5YS13"/>
<evidence type="ECO:0000313" key="2">
    <source>
        <dbReference type="EMBL" id="MST74739.1"/>
    </source>
</evidence>